<accession>A0A085MZ92</accession>
<dbReference type="Proteomes" id="UP000030758">
    <property type="component" value="Unassembled WGS sequence"/>
</dbReference>
<reference evidence="2 3" key="1">
    <citation type="journal article" date="2014" name="Nat. Genet.">
        <title>Genome and transcriptome of the porcine whipworm Trichuris suis.</title>
        <authorList>
            <person name="Jex A.R."/>
            <person name="Nejsum P."/>
            <person name="Schwarz E.M."/>
            <person name="Hu L."/>
            <person name="Young N.D."/>
            <person name="Hall R.S."/>
            <person name="Korhonen P.K."/>
            <person name="Liao S."/>
            <person name="Thamsborg S."/>
            <person name="Xia J."/>
            <person name="Xu P."/>
            <person name="Wang S."/>
            <person name="Scheerlinck J.P."/>
            <person name="Hofmann A."/>
            <person name="Sternberg P.W."/>
            <person name="Wang J."/>
            <person name="Gasser R.B."/>
        </authorList>
    </citation>
    <scope>NUCLEOTIDE SEQUENCE [LARGE SCALE GENOMIC DNA]</scope>
    <source>
        <strain evidence="2">DCEP-RM93F</strain>
        <strain evidence="1">DCEP-RM93M</strain>
    </source>
</reference>
<dbReference type="Proteomes" id="UP000030764">
    <property type="component" value="Unassembled WGS sequence"/>
</dbReference>
<keyword evidence="3" id="KW-1185">Reference proteome</keyword>
<evidence type="ECO:0000313" key="1">
    <source>
        <dbReference type="EMBL" id="KFD50063.1"/>
    </source>
</evidence>
<proteinExistence type="predicted"/>
<name>A0A085MZ92_9BILA</name>
<gene>
    <name evidence="1" type="ORF">M513_09023</name>
    <name evidence="2" type="ORF">M514_09023</name>
</gene>
<evidence type="ECO:0000313" key="2">
    <source>
        <dbReference type="EMBL" id="KFD62538.1"/>
    </source>
</evidence>
<protein>
    <submittedName>
        <fullName evidence="2">Uncharacterized protein</fullName>
    </submittedName>
</protein>
<evidence type="ECO:0000313" key="3">
    <source>
        <dbReference type="Proteomes" id="UP000030764"/>
    </source>
</evidence>
<dbReference type="EMBL" id="KL367593">
    <property type="protein sequence ID" value="KFD62538.1"/>
    <property type="molecule type" value="Genomic_DNA"/>
</dbReference>
<dbReference type="EMBL" id="KL363259">
    <property type="protein sequence ID" value="KFD50063.1"/>
    <property type="molecule type" value="Genomic_DNA"/>
</dbReference>
<organism evidence="2">
    <name type="scientific">Trichuris suis</name>
    <name type="common">pig whipworm</name>
    <dbReference type="NCBI Taxonomy" id="68888"/>
    <lineage>
        <taxon>Eukaryota</taxon>
        <taxon>Metazoa</taxon>
        <taxon>Ecdysozoa</taxon>
        <taxon>Nematoda</taxon>
        <taxon>Enoplea</taxon>
        <taxon>Dorylaimia</taxon>
        <taxon>Trichinellida</taxon>
        <taxon>Trichuridae</taxon>
        <taxon>Trichuris</taxon>
    </lineage>
</organism>
<sequence length="71" mass="8069">METTRAAASMDVRIIPEFDGSSHSAAERLRKAESTCQLPYMTAYKYTPYLVMTGADWSSWRDADCPILEQF</sequence>
<dbReference type="AlphaFoldDB" id="A0A085MZ92"/>